<feature type="transmembrane region" description="Helical" evidence="1">
    <location>
        <begin position="109"/>
        <end position="130"/>
    </location>
</feature>
<keyword evidence="1" id="KW-0812">Transmembrane</keyword>
<feature type="transmembrane region" description="Helical" evidence="1">
    <location>
        <begin position="280"/>
        <end position="305"/>
    </location>
</feature>
<organism evidence="2 3">
    <name type="scientific">Flavimobilis marinus</name>
    <dbReference type="NCBI Taxonomy" id="285351"/>
    <lineage>
        <taxon>Bacteria</taxon>
        <taxon>Bacillati</taxon>
        <taxon>Actinomycetota</taxon>
        <taxon>Actinomycetes</taxon>
        <taxon>Micrococcales</taxon>
        <taxon>Jonesiaceae</taxon>
        <taxon>Flavimobilis</taxon>
    </lineage>
</organism>
<dbReference type="EMBL" id="FONZ01000002">
    <property type="protein sequence ID" value="SFF05111.1"/>
    <property type="molecule type" value="Genomic_DNA"/>
</dbReference>
<feature type="transmembrane region" description="Helical" evidence="1">
    <location>
        <begin position="223"/>
        <end position="243"/>
    </location>
</feature>
<feature type="transmembrane region" description="Helical" evidence="1">
    <location>
        <begin position="142"/>
        <end position="171"/>
    </location>
</feature>
<gene>
    <name evidence="2" type="ORF">SAMN04488035_1343</name>
</gene>
<evidence type="ECO:0000256" key="1">
    <source>
        <dbReference type="SAM" id="Phobius"/>
    </source>
</evidence>
<accession>A0A1I2FKZ8</accession>
<evidence type="ECO:0000313" key="2">
    <source>
        <dbReference type="EMBL" id="SFF05111.1"/>
    </source>
</evidence>
<feature type="transmembrane region" description="Helical" evidence="1">
    <location>
        <begin position="366"/>
        <end position="384"/>
    </location>
</feature>
<keyword evidence="1" id="KW-1133">Transmembrane helix</keyword>
<dbReference type="RefSeq" id="WP_177191302.1">
    <property type="nucleotide sequence ID" value="NZ_BNAN01000002.1"/>
</dbReference>
<reference evidence="3" key="1">
    <citation type="submission" date="2016-10" db="EMBL/GenBank/DDBJ databases">
        <authorList>
            <person name="Varghese N."/>
            <person name="Submissions S."/>
        </authorList>
    </citation>
    <scope>NUCLEOTIDE SEQUENCE [LARGE SCALE GENOMIC DNA]</scope>
    <source>
        <strain evidence="3">DSM 19083</strain>
    </source>
</reference>
<sequence>MSSGARPRRFRADRFTTAWMLVALVTSALTVVGRSAIPQPLWTSVHIITLGVLTSSVLQWSWYFARALLHLPAADRRSGRDARIRMVAFHITLVGLVAAMWSASAVGTVVGAGAVGAIVAWHGLALLRAARTRLGNRFAVTVRYYIAAAAFLVLGCVLAGFLTVAMFAAGAPSWLLAARDDLTLAHAVVNVAGWLGLSICGTLVTLAPTMLRTRIDPAALGHAVGALPWAVGGILLAAATAVVGWTPGVGLGLGAFGTAALVGVGVPLARSARRSGPSSYASWTMTSGLAWSAVALVAIVVNAVLAPDAAALRTTNLPWLALLGAGGILQILVGALTYLMPVVIGGGPSAVRAGMTVLETAGPARVALRAAALALLTIATISGSGPMPLWWVPVLLAYALDVVLFARAGVRQARLRGRGPAVPPPVPLTLTPPPRSTP</sequence>
<evidence type="ECO:0000313" key="3">
    <source>
        <dbReference type="Proteomes" id="UP000198520"/>
    </source>
</evidence>
<keyword evidence="1" id="KW-0472">Membrane</keyword>
<feature type="transmembrane region" description="Helical" evidence="1">
    <location>
        <begin position="86"/>
        <end position="103"/>
    </location>
</feature>
<feature type="transmembrane region" description="Helical" evidence="1">
    <location>
        <begin position="249"/>
        <end position="268"/>
    </location>
</feature>
<dbReference type="STRING" id="285351.SAMN04488035_1343"/>
<dbReference type="Proteomes" id="UP000198520">
    <property type="component" value="Unassembled WGS sequence"/>
</dbReference>
<proteinExistence type="predicted"/>
<dbReference type="AlphaFoldDB" id="A0A1I2FKZ8"/>
<feature type="transmembrane region" description="Helical" evidence="1">
    <location>
        <begin position="390"/>
        <end position="410"/>
    </location>
</feature>
<keyword evidence="3" id="KW-1185">Reference proteome</keyword>
<protein>
    <submittedName>
        <fullName evidence="2">Nitrite reductase (NO-forming)</fullName>
    </submittedName>
</protein>
<name>A0A1I2FKZ8_9MICO</name>
<feature type="transmembrane region" description="Helical" evidence="1">
    <location>
        <begin position="191"/>
        <end position="211"/>
    </location>
</feature>
<feature type="transmembrane region" description="Helical" evidence="1">
    <location>
        <begin position="46"/>
        <end position="65"/>
    </location>
</feature>
<feature type="transmembrane region" description="Helical" evidence="1">
    <location>
        <begin position="317"/>
        <end position="345"/>
    </location>
</feature>